<gene>
    <name evidence="1" type="ORF">FLL46_19295</name>
</gene>
<comment type="caution">
    <text evidence="1">The sequence shown here is derived from an EMBL/GenBank/DDBJ whole genome shotgun (WGS) entry which is preliminary data.</text>
</comment>
<evidence type="ECO:0000313" key="1">
    <source>
        <dbReference type="EMBL" id="TQV85314.1"/>
    </source>
</evidence>
<evidence type="ECO:0000313" key="2">
    <source>
        <dbReference type="Proteomes" id="UP000315439"/>
    </source>
</evidence>
<dbReference type="Proteomes" id="UP000315439">
    <property type="component" value="Unassembled WGS sequence"/>
</dbReference>
<protein>
    <submittedName>
        <fullName evidence="1">Uncharacterized protein</fullName>
    </submittedName>
</protein>
<dbReference type="EMBL" id="VIKS01000012">
    <property type="protein sequence ID" value="TQV85314.1"/>
    <property type="molecule type" value="Genomic_DNA"/>
</dbReference>
<dbReference type="AlphaFoldDB" id="A0A545U790"/>
<sequence length="130" mass="14844">MEKSTAEIQKLLKDAKEISGISAEFLMTFLLRFEDDREKQLIYLLCSNLFRLEHRFEIQLLNLKVNALCNQPDPDTFSSITRAVASQETEIDISTDVGIDVGVVEVIRDYLNENEMNSGENCEVDKILNV</sequence>
<organism evidence="1 2">
    <name type="scientific">Aliikangiella coralliicola</name>
    <dbReference type="NCBI Taxonomy" id="2592383"/>
    <lineage>
        <taxon>Bacteria</taxon>
        <taxon>Pseudomonadati</taxon>
        <taxon>Pseudomonadota</taxon>
        <taxon>Gammaproteobacteria</taxon>
        <taxon>Oceanospirillales</taxon>
        <taxon>Pleioneaceae</taxon>
        <taxon>Aliikangiella</taxon>
    </lineage>
</organism>
<keyword evidence="2" id="KW-1185">Reference proteome</keyword>
<dbReference type="RefSeq" id="WP_142932991.1">
    <property type="nucleotide sequence ID" value="NZ_ML660168.1"/>
</dbReference>
<reference evidence="1 2" key="1">
    <citation type="submission" date="2019-07" db="EMBL/GenBank/DDBJ databases">
        <title>Draft genome for Aliikangiella sp. M105.</title>
        <authorList>
            <person name="Wang G."/>
        </authorList>
    </citation>
    <scope>NUCLEOTIDE SEQUENCE [LARGE SCALE GENOMIC DNA]</scope>
    <source>
        <strain evidence="1 2">M105</strain>
    </source>
</reference>
<name>A0A545U790_9GAMM</name>
<accession>A0A545U790</accession>
<proteinExistence type="predicted"/>